<organism evidence="1 2">
    <name type="scientific">Brevibacillus formosus</name>
    <dbReference type="NCBI Taxonomy" id="54913"/>
    <lineage>
        <taxon>Bacteria</taxon>
        <taxon>Bacillati</taxon>
        <taxon>Bacillota</taxon>
        <taxon>Bacilli</taxon>
        <taxon>Bacillales</taxon>
        <taxon>Paenibacillaceae</taxon>
        <taxon>Brevibacillus</taxon>
    </lineage>
</organism>
<sequence>MEKPRRYPSYDVWDQHTEWDAHTRKVVGARRMPAVANQFFTKPESLLLQTVVGVLVNDHRLEVLTFVVEHLDNTTASNIGESQRKVGVPPKKELYRSGLKGIDAESHAAYGTDFVALKLDQQEAVLQHVANGGIQNQEAWKDFAPADFFKRLLHDTVSAYYSHPLVWSDIGYGGPAYPRGYVRVEKGLTDPWEAKANDES</sequence>
<evidence type="ECO:0008006" key="3">
    <source>
        <dbReference type="Google" id="ProtNLM"/>
    </source>
</evidence>
<dbReference type="AlphaFoldDB" id="A0A220MPH5"/>
<evidence type="ECO:0000313" key="2">
    <source>
        <dbReference type="Proteomes" id="UP000197781"/>
    </source>
</evidence>
<gene>
    <name evidence="1" type="ORF">BP422_27960</name>
</gene>
<evidence type="ECO:0000313" key="1">
    <source>
        <dbReference type="EMBL" id="ASJ57017.1"/>
    </source>
</evidence>
<dbReference type="RefSeq" id="WP_088910491.1">
    <property type="nucleotide sequence ID" value="NZ_CP018145.1"/>
</dbReference>
<name>A0A220MPH5_9BACL</name>
<dbReference type="EMBL" id="CP018145">
    <property type="protein sequence ID" value="ASJ57017.1"/>
    <property type="molecule type" value="Genomic_DNA"/>
</dbReference>
<dbReference type="KEGG" id="bfm:BP422_27960"/>
<dbReference type="InterPro" id="IPR027056">
    <property type="entry name" value="Gluconate_2DH_su3"/>
</dbReference>
<accession>A0A220MPH5</accession>
<dbReference type="Proteomes" id="UP000197781">
    <property type="component" value="Chromosome"/>
</dbReference>
<dbReference type="Pfam" id="PF13618">
    <property type="entry name" value="Gluconate_2-dh3"/>
    <property type="match status" value="1"/>
</dbReference>
<protein>
    <recommendedName>
        <fullName evidence="3">Gluconate 2-dehydrogenase</fullName>
    </recommendedName>
</protein>
<reference evidence="1 2" key="1">
    <citation type="submission" date="2016-11" db="EMBL/GenBank/DDBJ databases">
        <authorList>
            <person name="Jaros S."/>
            <person name="Januszkiewicz K."/>
            <person name="Wedrychowicz H."/>
        </authorList>
    </citation>
    <scope>NUCLEOTIDE SEQUENCE [LARGE SCALE GENOMIC DNA]</scope>
    <source>
        <strain evidence="1 2">NF2</strain>
    </source>
</reference>
<proteinExistence type="predicted"/>